<dbReference type="AlphaFoldDB" id="G8QXC6"/>
<evidence type="ECO:0000313" key="2">
    <source>
        <dbReference type="Proteomes" id="UP000005632"/>
    </source>
</evidence>
<sequence>MGNPLDTVSRSLSQYLLDAIQSAIEDLKVEESQFPTNTQNGRSGRFWDFLNTNIGKIPSSELSNYKLKFGSWGLLYILEQKSGIVFTLMRKQRFESLSTSKNDDIPRYIQASLLKNANQVSSLVQPELDLFIFSETKKEGENELFSQIFSDLTFHFPEQSITQYGIIIFGINDERVSYLKAIIPDMNLEPLFMKDMLAETKVQMPAIVPTFEEVKTVGLKLKDKAKKHKKAKEQSVGVRFIGEKADKQTPL</sequence>
<dbReference type="HOGENOM" id="CLU_1106564_0_0_12"/>
<evidence type="ECO:0000313" key="1">
    <source>
        <dbReference type="EMBL" id="AEV28427.1"/>
    </source>
</evidence>
<protein>
    <submittedName>
        <fullName evidence="1">Uncharacterized protein</fullName>
    </submittedName>
</protein>
<dbReference type="InterPro" id="IPR046028">
    <property type="entry name" value="DUF5986"/>
</dbReference>
<dbReference type="KEGG" id="sgp:SpiGrapes_0577"/>
<name>G8QXC6_SPHPG</name>
<dbReference type="RefSeq" id="WP_014269276.1">
    <property type="nucleotide sequence ID" value="NC_016633.1"/>
</dbReference>
<reference evidence="1 2" key="1">
    <citation type="submission" date="2011-11" db="EMBL/GenBank/DDBJ databases">
        <title>Complete sequence of Spirochaeta sp. grapes.</title>
        <authorList>
            <consortium name="US DOE Joint Genome Institute"/>
            <person name="Lucas S."/>
            <person name="Han J."/>
            <person name="Lapidus A."/>
            <person name="Cheng J.-F."/>
            <person name="Goodwin L."/>
            <person name="Pitluck S."/>
            <person name="Peters L."/>
            <person name="Ovchinnikova G."/>
            <person name="Munk A.C."/>
            <person name="Detter J.C."/>
            <person name="Han C."/>
            <person name="Tapia R."/>
            <person name="Land M."/>
            <person name="Hauser L."/>
            <person name="Kyrpides N."/>
            <person name="Ivanova N."/>
            <person name="Pagani I."/>
            <person name="Ritalahtilisa K."/>
            <person name="Loeffler F."/>
            <person name="Woyke T."/>
        </authorList>
    </citation>
    <scope>NUCLEOTIDE SEQUENCE [LARGE SCALE GENOMIC DNA]</scope>
    <source>
        <strain evidence="2">ATCC BAA-1885 / DSM 22778 / Grapes</strain>
    </source>
</reference>
<organism evidence="1 2">
    <name type="scientific">Sphaerochaeta pleomorpha (strain ATCC BAA-1885 / DSM 22778 / Grapes)</name>
    <dbReference type="NCBI Taxonomy" id="158190"/>
    <lineage>
        <taxon>Bacteria</taxon>
        <taxon>Pseudomonadati</taxon>
        <taxon>Spirochaetota</taxon>
        <taxon>Spirochaetia</taxon>
        <taxon>Spirochaetales</taxon>
        <taxon>Sphaerochaetaceae</taxon>
        <taxon>Sphaerochaeta</taxon>
    </lineage>
</organism>
<proteinExistence type="predicted"/>
<dbReference type="EMBL" id="CP003155">
    <property type="protein sequence ID" value="AEV28427.1"/>
    <property type="molecule type" value="Genomic_DNA"/>
</dbReference>
<accession>G8QXC6</accession>
<gene>
    <name evidence="1" type="ordered locus">SpiGrapes_0577</name>
</gene>
<keyword evidence="2" id="KW-1185">Reference proteome</keyword>
<dbReference type="Pfam" id="PF19448">
    <property type="entry name" value="DUF5986"/>
    <property type="match status" value="1"/>
</dbReference>
<dbReference type="Proteomes" id="UP000005632">
    <property type="component" value="Chromosome"/>
</dbReference>